<feature type="domain" description="Htaa" evidence="4">
    <location>
        <begin position="60"/>
        <end position="222"/>
    </location>
</feature>
<evidence type="ECO:0000256" key="2">
    <source>
        <dbReference type="SAM" id="Phobius"/>
    </source>
</evidence>
<feature type="region of interest" description="Disordered" evidence="1">
    <location>
        <begin position="233"/>
        <end position="260"/>
    </location>
</feature>
<organism evidence="5 6">
    <name type="scientific">Leucobacter edaphi</name>
    <dbReference type="NCBI Taxonomy" id="2796472"/>
    <lineage>
        <taxon>Bacteria</taxon>
        <taxon>Bacillati</taxon>
        <taxon>Actinomycetota</taxon>
        <taxon>Actinomycetes</taxon>
        <taxon>Micrococcales</taxon>
        <taxon>Microbacteriaceae</taxon>
        <taxon>Leucobacter</taxon>
    </lineage>
</organism>
<reference evidence="5" key="1">
    <citation type="submission" date="2020-12" db="EMBL/GenBank/DDBJ databases">
        <title>Leucobacter sp. CAS2, isolated from Chromium sludge.</title>
        <authorList>
            <person name="Xu Z."/>
        </authorList>
    </citation>
    <scope>NUCLEOTIDE SEQUENCE</scope>
    <source>
        <strain evidence="5">CSA2</strain>
    </source>
</reference>
<proteinExistence type="predicted"/>
<keyword evidence="2" id="KW-0812">Transmembrane</keyword>
<keyword evidence="2" id="KW-0472">Membrane</keyword>
<comment type="caution">
    <text evidence="5">The sequence shown here is derived from an EMBL/GenBank/DDBJ whole genome shotgun (WGS) entry which is preliminary data.</text>
</comment>
<feature type="signal peptide" evidence="3">
    <location>
        <begin position="1"/>
        <end position="36"/>
    </location>
</feature>
<evidence type="ECO:0000256" key="1">
    <source>
        <dbReference type="SAM" id="MobiDB-lite"/>
    </source>
</evidence>
<evidence type="ECO:0000313" key="5">
    <source>
        <dbReference type="EMBL" id="MBK0420470.1"/>
    </source>
</evidence>
<dbReference type="RefSeq" id="WP_200130697.1">
    <property type="nucleotide sequence ID" value="NZ_JAEHOI010000001.1"/>
</dbReference>
<keyword evidence="6" id="KW-1185">Reference proteome</keyword>
<dbReference type="Pfam" id="PF04213">
    <property type="entry name" value="HtaA"/>
    <property type="match status" value="1"/>
</dbReference>
<keyword evidence="2" id="KW-1133">Transmembrane helix</keyword>
<evidence type="ECO:0000256" key="3">
    <source>
        <dbReference type="SAM" id="SignalP"/>
    </source>
</evidence>
<feature type="chain" id="PRO_5039534989" evidence="3">
    <location>
        <begin position="37"/>
        <end position="322"/>
    </location>
</feature>
<evidence type="ECO:0000313" key="6">
    <source>
        <dbReference type="Proteomes" id="UP000618733"/>
    </source>
</evidence>
<protein>
    <submittedName>
        <fullName evidence="5">HtaA domain-containing protein</fullName>
    </submittedName>
</protein>
<name>A0A934UW08_9MICO</name>
<accession>A0A934UW08</accession>
<keyword evidence="3" id="KW-0732">Signal</keyword>
<sequence length="322" mass="32313">MRNRTVTGNRLRAAATGIGALALLGGLLAAPAAATAAPASATPTRAVTAEATGECTAEAGTLTWGVKESFRSYISGSIANGKWTVSDDMKYETPNFIWNKIAGGFDPRLESGRLSFTGAVDFTGHDGAMKLDIANPAIEFAGDDTAYLLLTIGSTDKANTGGAAAAKEVRAAKIELAGTVTAGEGALSVAKAPARLTSDGAAAFNGEYGSYAAGDELDPITLAVTAGGCTIGAQEASPSAPPATEGNGSSEGALADTAKQQTQPFPWVPVVVGGVALLVIGVTAGMLIAGRKRPSAETHPVSDDGTSSDQQERPEHPGGPLA</sequence>
<dbReference type="Proteomes" id="UP000618733">
    <property type="component" value="Unassembled WGS sequence"/>
</dbReference>
<evidence type="ECO:0000259" key="4">
    <source>
        <dbReference type="Pfam" id="PF04213"/>
    </source>
</evidence>
<gene>
    <name evidence="5" type="ORF">JD292_00010</name>
</gene>
<dbReference type="AlphaFoldDB" id="A0A934UW08"/>
<feature type="region of interest" description="Disordered" evidence="1">
    <location>
        <begin position="292"/>
        <end position="322"/>
    </location>
</feature>
<feature type="transmembrane region" description="Helical" evidence="2">
    <location>
        <begin position="267"/>
        <end position="289"/>
    </location>
</feature>
<dbReference type="InterPro" id="IPR007331">
    <property type="entry name" value="Htaa"/>
</dbReference>
<dbReference type="EMBL" id="JAEHOI010000001">
    <property type="protein sequence ID" value="MBK0420470.1"/>
    <property type="molecule type" value="Genomic_DNA"/>
</dbReference>